<evidence type="ECO:0000313" key="3">
    <source>
        <dbReference type="Proteomes" id="UP000178538"/>
    </source>
</evidence>
<gene>
    <name evidence="2" type="ORF">A2832_01010</name>
</gene>
<dbReference type="SUPFAM" id="SSF56672">
    <property type="entry name" value="DNA/RNA polymerases"/>
    <property type="match status" value="1"/>
</dbReference>
<dbReference type="PANTHER" id="PTHR34047">
    <property type="entry name" value="NUCLEAR INTRON MATURASE 1, MITOCHONDRIAL-RELATED"/>
    <property type="match status" value="1"/>
</dbReference>
<comment type="caution">
    <text evidence="2">The sequence shown here is derived from an EMBL/GenBank/DDBJ whole genome shotgun (WGS) entry which is preliminary data.</text>
</comment>
<dbReference type="PANTHER" id="PTHR34047:SF8">
    <property type="entry name" value="PROTEIN YKFC"/>
    <property type="match status" value="1"/>
</dbReference>
<proteinExistence type="predicted"/>
<dbReference type="CDD" id="cd01651">
    <property type="entry name" value="RT_G2_intron"/>
    <property type="match status" value="1"/>
</dbReference>
<dbReference type="STRING" id="1802737.A2832_01010"/>
<reference evidence="2 3" key="1">
    <citation type="journal article" date="2016" name="Nat. Commun.">
        <title>Thousands of microbial genomes shed light on interconnected biogeochemical processes in an aquifer system.</title>
        <authorList>
            <person name="Anantharaman K."/>
            <person name="Brown C.T."/>
            <person name="Hug L.A."/>
            <person name="Sharon I."/>
            <person name="Castelle C.J."/>
            <person name="Probst A.J."/>
            <person name="Thomas B.C."/>
            <person name="Singh A."/>
            <person name="Wilkins M.J."/>
            <person name="Karaoz U."/>
            <person name="Brodie E.L."/>
            <person name="Williams K.H."/>
            <person name="Hubbard S.S."/>
            <person name="Banfield J.F."/>
        </authorList>
    </citation>
    <scope>NUCLEOTIDE SEQUENCE [LARGE SCALE GENOMIC DNA]</scope>
</reference>
<dbReference type="AlphaFoldDB" id="A0A1G2T0D6"/>
<dbReference type="InterPro" id="IPR000477">
    <property type="entry name" value="RT_dom"/>
</dbReference>
<evidence type="ECO:0000313" key="2">
    <source>
        <dbReference type="EMBL" id="OHA90582.1"/>
    </source>
</evidence>
<name>A0A1G2T0D6_9BACT</name>
<dbReference type="InterPro" id="IPR043502">
    <property type="entry name" value="DNA/RNA_pol_sf"/>
</dbReference>
<evidence type="ECO:0000259" key="1">
    <source>
        <dbReference type="PROSITE" id="PS50878"/>
    </source>
</evidence>
<organism evidence="2 3">
    <name type="scientific">Candidatus Zambryskibacteria bacterium RIFCSPHIGHO2_01_FULL_44_22b</name>
    <dbReference type="NCBI Taxonomy" id="1802737"/>
    <lineage>
        <taxon>Bacteria</taxon>
        <taxon>Candidatus Zambryskiibacteriota</taxon>
    </lineage>
</organism>
<accession>A0A1G2T0D6</accession>
<dbReference type="Proteomes" id="UP000178538">
    <property type="component" value="Unassembled WGS sequence"/>
</dbReference>
<dbReference type="Pfam" id="PF00078">
    <property type="entry name" value="RVT_1"/>
    <property type="match status" value="1"/>
</dbReference>
<sequence length="332" mass="39467">MGGGFHRHEFFEEIISLDNLFSAWREFKKGKLKKQDIARFALDIEEEIFLLHKELKSLTYRHKGYTHFVICDPKRRDVHKARARDRLLHHAIFRILEPVFDRGFIYDSFSSRKDKGIHKAHNRFQKFAWKLSRNNTKTVWTLKCDIRKFFDSVDHKILLEILSKKLGPKTIGLLREIIDSFETCAGKGIPIGNLTSQLFSNIYLNELDQFVKRKFCIKYYIRYADDFVILSSDKDYLNRLIPILAEFLDAKLKLAMHADKIIIRKWNQGIDFLGYNMFPHYKILRTRTKQRILRKVSKSSSFQSLQSYLGILKHCRGHNIERKIRQLYYGNS</sequence>
<dbReference type="EMBL" id="MHVG01000018">
    <property type="protein sequence ID" value="OHA90582.1"/>
    <property type="molecule type" value="Genomic_DNA"/>
</dbReference>
<dbReference type="InterPro" id="IPR051083">
    <property type="entry name" value="GrpII_Intron_Splice-Mob/Def"/>
</dbReference>
<protein>
    <recommendedName>
        <fullName evidence="1">Reverse transcriptase domain-containing protein</fullName>
    </recommendedName>
</protein>
<dbReference type="PROSITE" id="PS50878">
    <property type="entry name" value="RT_POL"/>
    <property type="match status" value="1"/>
</dbReference>
<feature type="domain" description="Reverse transcriptase" evidence="1">
    <location>
        <begin position="1"/>
        <end position="277"/>
    </location>
</feature>